<evidence type="ECO:0000313" key="1">
    <source>
        <dbReference type="EMBL" id="CAG8645837.1"/>
    </source>
</evidence>
<name>A0ACA9NEM5_9GLOM</name>
<evidence type="ECO:0000313" key="2">
    <source>
        <dbReference type="Proteomes" id="UP000789860"/>
    </source>
</evidence>
<dbReference type="Proteomes" id="UP000789860">
    <property type="component" value="Unassembled WGS sequence"/>
</dbReference>
<protein>
    <submittedName>
        <fullName evidence="1">9984_t:CDS:1</fullName>
    </submittedName>
</protein>
<proteinExistence type="predicted"/>
<keyword evidence="2" id="KW-1185">Reference proteome</keyword>
<reference evidence="1" key="1">
    <citation type="submission" date="2021-06" db="EMBL/GenBank/DDBJ databases">
        <authorList>
            <person name="Kallberg Y."/>
            <person name="Tangrot J."/>
            <person name="Rosling A."/>
        </authorList>
    </citation>
    <scope>NUCLEOTIDE SEQUENCE</scope>
    <source>
        <strain evidence="1">AU212A</strain>
    </source>
</reference>
<organism evidence="1 2">
    <name type="scientific">Scutellospora calospora</name>
    <dbReference type="NCBI Taxonomy" id="85575"/>
    <lineage>
        <taxon>Eukaryota</taxon>
        <taxon>Fungi</taxon>
        <taxon>Fungi incertae sedis</taxon>
        <taxon>Mucoromycota</taxon>
        <taxon>Glomeromycotina</taxon>
        <taxon>Glomeromycetes</taxon>
        <taxon>Diversisporales</taxon>
        <taxon>Gigasporaceae</taxon>
        <taxon>Scutellospora</taxon>
    </lineage>
</organism>
<sequence>MENIKNYDRDEILTIYKENLKEDIKEIFAENLIKEQKDLIKKQENLIKKYKNDRKTTLKITKV</sequence>
<feature type="non-terminal residue" evidence="1">
    <location>
        <position position="63"/>
    </location>
</feature>
<comment type="caution">
    <text evidence="1">The sequence shown here is derived from an EMBL/GenBank/DDBJ whole genome shotgun (WGS) entry which is preliminary data.</text>
</comment>
<accession>A0ACA9NEM5</accession>
<dbReference type="EMBL" id="CAJVPM010022619">
    <property type="protein sequence ID" value="CAG8645837.1"/>
    <property type="molecule type" value="Genomic_DNA"/>
</dbReference>
<gene>
    <name evidence="1" type="ORF">SCALOS_LOCUS8485</name>
</gene>